<reference evidence="1" key="1">
    <citation type="journal article" date="2014" name="Int. J. Syst. Evol. Microbiol.">
        <title>Complete genome sequence of Corynebacterium casei LMG S-19264T (=DSM 44701T), isolated from a smear-ripened cheese.</title>
        <authorList>
            <consortium name="US DOE Joint Genome Institute (JGI-PGF)"/>
            <person name="Walter F."/>
            <person name="Albersmeier A."/>
            <person name="Kalinowski J."/>
            <person name="Ruckert C."/>
        </authorList>
    </citation>
    <scope>NUCLEOTIDE SEQUENCE</scope>
    <source>
        <strain evidence="1">JCM 11219</strain>
    </source>
</reference>
<reference evidence="1" key="2">
    <citation type="submission" date="2020-09" db="EMBL/GenBank/DDBJ databases">
        <authorList>
            <person name="Sun Q."/>
            <person name="Ohkuma M."/>
        </authorList>
    </citation>
    <scope>NUCLEOTIDE SEQUENCE</scope>
    <source>
        <strain evidence="1">JCM 11219</strain>
    </source>
</reference>
<proteinExistence type="predicted"/>
<protein>
    <submittedName>
        <fullName evidence="1">Uncharacterized protein</fullName>
    </submittedName>
</protein>
<sequence length="107" mass="12240">MIILANREETEGALTRLNIGQWRALPILDVSRLSIDTLNAIAKVFDTYANKEFKRIPEQYGEDPVRLSFDLDFLRALSPGINEDEVRTCLIDLYKRLGTVLKTWIGT</sequence>
<dbReference type="EMBL" id="BMNM01000014">
    <property type="protein sequence ID" value="GGI85968.1"/>
    <property type="molecule type" value="Genomic_DNA"/>
</dbReference>
<evidence type="ECO:0000313" key="2">
    <source>
        <dbReference type="Proteomes" id="UP000657075"/>
    </source>
</evidence>
<comment type="caution">
    <text evidence="1">The sequence shown here is derived from an EMBL/GenBank/DDBJ whole genome shotgun (WGS) entry which is preliminary data.</text>
</comment>
<dbReference type="AlphaFoldDB" id="A0A830E611"/>
<evidence type="ECO:0000313" key="1">
    <source>
        <dbReference type="EMBL" id="GGI85968.1"/>
    </source>
</evidence>
<organism evidence="1 2">
    <name type="scientific">Vulcanisaeta souniana JCM 11219</name>
    <dbReference type="NCBI Taxonomy" id="1293586"/>
    <lineage>
        <taxon>Archaea</taxon>
        <taxon>Thermoproteota</taxon>
        <taxon>Thermoprotei</taxon>
        <taxon>Thermoproteales</taxon>
        <taxon>Thermoproteaceae</taxon>
        <taxon>Vulcanisaeta</taxon>
    </lineage>
</organism>
<accession>A0A830E611</accession>
<gene>
    <name evidence="1" type="ORF">GCM10007112_23660</name>
</gene>
<name>A0A830E611_9CREN</name>
<dbReference type="Proteomes" id="UP000657075">
    <property type="component" value="Unassembled WGS sequence"/>
</dbReference>